<evidence type="ECO:0000313" key="16">
    <source>
        <dbReference type="EMBL" id="KAK5781447.1"/>
    </source>
</evidence>
<evidence type="ECO:0000256" key="7">
    <source>
        <dbReference type="ARBA" id="ARBA00023242"/>
    </source>
</evidence>
<protein>
    <recommendedName>
        <fullName evidence="10">Heat shock transcription factor</fullName>
    </recommendedName>
    <alternativeName>
        <fullName evidence="11">Heat shock factor protein</fullName>
    </alternativeName>
</protein>
<dbReference type="Pfam" id="PF00447">
    <property type="entry name" value="HSF_DNA-bind"/>
    <property type="match status" value="1"/>
</dbReference>
<dbReference type="InterPro" id="IPR000232">
    <property type="entry name" value="HSF_DNA-bd"/>
</dbReference>
<feature type="compositionally biased region" description="Low complexity" evidence="14">
    <location>
        <begin position="1"/>
        <end position="18"/>
    </location>
</feature>
<dbReference type="GO" id="GO:0043565">
    <property type="term" value="F:sequence-specific DNA binding"/>
    <property type="evidence" value="ECO:0007669"/>
    <property type="project" value="InterPro"/>
</dbReference>
<feature type="compositionally biased region" description="Polar residues" evidence="14">
    <location>
        <begin position="721"/>
        <end position="790"/>
    </location>
</feature>
<evidence type="ECO:0000256" key="9">
    <source>
        <dbReference type="ARBA" id="ARBA00062447"/>
    </source>
</evidence>
<dbReference type="GO" id="GO:0003700">
    <property type="term" value="F:DNA-binding transcription factor activity"/>
    <property type="evidence" value="ECO:0007669"/>
    <property type="project" value="InterPro"/>
</dbReference>
<evidence type="ECO:0000256" key="4">
    <source>
        <dbReference type="ARBA" id="ARBA00023015"/>
    </source>
</evidence>
<keyword evidence="2 12" id="KW-0597">Phosphoprotein</keyword>
<evidence type="ECO:0000259" key="15">
    <source>
        <dbReference type="PROSITE" id="PS50110"/>
    </source>
</evidence>
<dbReference type="CDD" id="cd17546">
    <property type="entry name" value="REC_hyHK_CKI1_RcsC-like"/>
    <property type="match status" value="1"/>
</dbReference>
<comment type="function">
    <text evidence="8">DNA-binding transcription factor that specifically binds heat shock promoter elements (HSE) and activates transcription.</text>
</comment>
<keyword evidence="7" id="KW-0539">Nucleus</keyword>
<keyword evidence="6" id="KW-0804">Transcription</keyword>
<dbReference type="FunFam" id="1.10.10.10:FF:000027">
    <property type="entry name" value="Heat shock transcription factor 1"/>
    <property type="match status" value="1"/>
</dbReference>
<dbReference type="GO" id="GO:0032993">
    <property type="term" value="C:protein-DNA complex"/>
    <property type="evidence" value="ECO:0007669"/>
    <property type="project" value="UniProtKB-ARBA"/>
</dbReference>
<dbReference type="InterPro" id="IPR036390">
    <property type="entry name" value="WH_DNA-bd_sf"/>
</dbReference>
<dbReference type="AlphaFoldDB" id="A0AAN7WSD2"/>
<dbReference type="GO" id="GO:0000160">
    <property type="term" value="P:phosphorelay signal transduction system"/>
    <property type="evidence" value="ECO:0007669"/>
    <property type="project" value="UniProtKB-KW"/>
</dbReference>
<dbReference type="SUPFAM" id="SSF52172">
    <property type="entry name" value="CheY-like"/>
    <property type="match status" value="1"/>
</dbReference>
<feature type="domain" description="Response regulatory" evidence="15">
    <location>
        <begin position="580"/>
        <end position="694"/>
    </location>
</feature>
<evidence type="ECO:0000256" key="12">
    <source>
        <dbReference type="PROSITE-ProRule" id="PRU00169"/>
    </source>
</evidence>
<evidence type="ECO:0000256" key="5">
    <source>
        <dbReference type="ARBA" id="ARBA00023125"/>
    </source>
</evidence>
<dbReference type="SUPFAM" id="SSF46785">
    <property type="entry name" value="Winged helix' DNA-binding domain"/>
    <property type="match status" value="1"/>
</dbReference>
<evidence type="ECO:0000256" key="6">
    <source>
        <dbReference type="ARBA" id="ARBA00023163"/>
    </source>
</evidence>
<feature type="compositionally biased region" description="Basic and acidic residues" evidence="14">
    <location>
        <begin position="792"/>
        <end position="802"/>
    </location>
</feature>
<evidence type="ECO:0000256" key="8">
    <source>
        <dbReference type="ARBA" id="ARBA00059868"/>
    </source>
</evidence>
<evidence type="ECO:0000256" key="14">
    <source>
        <dbReference type="SAM" id="MobiDB-lite"/>
    </source>
</evidence>
<feature type="region of interest" description="Disordered" evidence="14">
    <location>
        <begin position="439"/>
        <end position="462"/>
    </location>
</feature>
<keyword evidence="17" id="KW-1185">Reference proteome</keyword>
<dbReference type="PROSITE" id="PS00434">
    <property type="entry name" value="HSF_DOMAIN"/>
    <property type="match status" value="1"/>
</dbReference>
<dbReference type="EMBL" id="JAWIZZ010000035">
    <property type="protein sequence ID" value="KAK5781447.1"/>
    <property type="molecule type" value="Genomic_DNA"/>
</dbReference>
<feature type="coiled-coil region" evidence="13">
    <location>
        <begin position="351"/>
        <end position="392"/>
    </location>
</feature>
<dbReference type="InterPro" id="IPR011006">
    <property type="entry name" value="CheY-like_superfamily"/>
</dbReference>
<accession>A0AAN7WSD2</accession>
<keyword evidence="4" id="KW-0805">Transcription regulation</keyword>
<evidence type="ECO:0000256" key="3">
    <source>
        <dbReference type="ARBA" id="ARBA00023012"/>
    </source>
</evidence>
<evidence type="ECO:0000256" key="2">
    <source>
        <dbReference type="ARBA" id="ARBA00022553"/>
    </source>
</evidence>
<dbReference type="InterPro" id="IPR001789">
    <property type="entry name" value="Sig_transdc_resp-reg_receiver"/>
</dbReference>
<dbReference type="Pfam" id="PF00072">
    <property type="entry name" value="Response_reg"/>
    <property type="match status" value="1"/>
</dbReference>
<feature type="modified residue" description="4-aspartylphosphate" evidence="12">
    <location>
        <position position="629"/>
    </location>
</feature>
<dbReference type="SMART" id="SM00415">
    <property type="entry name" value="HSF"/>
    <property type="match status" value="1"/>
</dbReference>
<dbReference type="InterPro" id="IPR036388">
    <property type="entry name" value="WH-like_DNA-bd_sf"/>
</dbReference>
<dbReference type="PRINTS" id="PR00056">
    <property type="entry name" value="HSFDOMAIN"/>
</dbReference>
<dbReference type="GO" id="GO:0005634">
    <property type="term" value="C:nucleus"/>
    <property type="evidence" value="ECO:0007669"/>
    <property type="project" value="UniProtKB-SubCell"/>
</dbReference>
<keyword evidence="3" id="KW-0902">Two-component regulatory system</keyword>
<evidence type="ECO:0000256" key="11">
    <source>
        <dbReference type="ARBA" id="ARBA00084017"/>
    </source>
</evidence>
<dbReference type="Gene3D" id="1.10.10.10">
    <property type="entry name" value="Winged helix-like DNA-binding domain superfamily/Winged helix DNA-binding domain"/>
    <property type="match status" value="1"/>
</dbReference>
<reference evidence="17" key="1">
    <citation type="submission" date="2023-07" db="EMBL/GenBank/DDBJ databases">
        <title>A draft genome of Kazachstania heterogenica Y-27499.</title>
        <authorList>
            <person name="Donic C."/>
            <person name="Kralova J.S."/>
            <person name="Fidel L."/>
            <person name="Ben-Dor S."/>
            <person name="Jung S."/>
        </authorList>
    </citation>
    <scope>NUCLEOTIDE SEQUENCE [LARGE SCALE GENOMIC DNA]</scope>
    <source>
        <strain evidence="17">Y27499</strain>
    </source>
</reference>
<dbReference type="GO" id="GO:0006950">
    <property type="term" value="P:response to stress"/>
    <property type="evidence" value="ECO:0007669"/>
    <property type="project" value="UniProtKB-ARBA"/>
</dbReference>
<dbReference type="Proteomes" id="UP001306508">
    <property type="component" value="Unassembled WGS sequence"/>
</dbReference>
<evidence type="ECO:0000313" key="17">
    <source>
        <dbReference type="Proteomes" id="UP001306508"/>
    </source>
</evidence>
<dbReference type="PANTHER" id="PTHR45339:SF1">
    <property type="entry name" value="HYBRID SIGNAL TRANSDUCTION HISTIDINE KINASE J"/>
    <property type="match status" value="1"/>
</dbReference>
<organism evidence="16 17">
    <name type="scientific">Arxiozyma heterogenica</name>
    <dbReference type="NCBI Taxonomy" id="278026"/>
    <lineage>
        <taxon>Eukaryota</taxon>
        <taxon>Fungi</taxon>
        <taxon>Dikarya</taxon>
        <taxon>Ascomycota</taxon>
        <taxon>Saccharomycotina</taxon>
        <taxon>Saccharomycetes</taxon>
        <taxon>Saccharomycetales</taxon>
        <taxon>Saccharomycetaceae</taxon>
        <taxon>Arxiozyma</taxon>
    </lineage>
</organism>
<comment type="subcellular location">
    <subcellularLocation>
        <location evidence="1">Nucleus</location>
    </subcellularLocation>
</comment>
<keyword evidence="5" id="KW-0238">DNA-binding</keyword>
<evidence type="ECO:0000256" key="1">
    <source>
        <dbReference type="ARBA" id="ARBA00004123"/>
    </source>
</evidence>
<evidence type="ECO:0000256" key="13">
    <source>
        <dbReference type="SAM" id="Coils"/>
    </source>
</evidence>
<proteinExistence type="predicted"/>
<sequence>MDPNNSDNNQSNNPTTDSKSIDTSFNLTIPPPPFPNNEIRANTKNTTTSNNVNTNNANTQTINVVPLKHEDINTSKNFIPNMVENTNSLVLNTPNHLDTSVAEALNFAQQSLPTTQIPPPSNINSSNSITLASTTNNTATNTNANTPNTSLTASKKIKSHHISIPTKDGSTSHTITTFSSNKPSSNEFVRKLFLILENNAYPEIVRWTDDGDSFVVIDTGKFTSQILPNHFKHSNFASFVRQLNKYDFHKVKRKQDEKSKYGDLSWEFKHPLFRIHYEKGLDNIKRKITVPKKDANSNTSKGNSSNNNNSYDGNSTNYNNINNMNNSNGHIILTEKQRESLLQNTVSKDTFQTLRNKVTRLENELKRSNDEANNLKNEIDRMTTRYTTLLESLIAFKTVHESLTSNFNTVCSILVNNGINVPQHLYNNITMNQKLPTYSQPSKETLKNQGSTKSSTSPVQARNQQTILNNIDNQVQLMNNSTNNILISVTPNNKQNLQISENAQIINSNSNESINSLNMNSNVNNKNNNHSIINPHNGSKLNTTNDVGNTNDNNTNNTNNNNNNNIPVNTNEVTLRKGFHVLLVEDDAVSIQLCSKFLRKYGCTVEVVTDGLSAISTLEKFRYDLVLMDIVMPNLDGATATSIVRSFDNQTPIIAMTGNIEDQDLLTYLQHGMNDILAKPFTRNDLHSMLIRYLKDRIPLCEQKMNSPVNNQLSANMLRQNQRTHNSPQLQQNNSITPTLSTSMMSQPQQLNSFPIPQSLQPHISMESSNTSHVLSNDSSKNINRRPTTFDTDERLPKKPHV</sequence>
<evidence type="ECO:0000256" key="10">
    <source>
        <dbReference type="ARBA" id="ARBA00068818"/>
    </source>
</evidence>
<comment type="subunit">
    <text evidence="9">Homotrimer. Homotrimerization increases the affinity of HSF1 to DNA.</text>
</comment>
<feature type="region of interest" description="Disordered" evidence="14">
    <location>
        <begin position="1"/>
        <end position="25"/>
    </location>
</feature>
<dbReference type="PROSITE" id="PS50110">
    <property type="entry name" value="RESPONSE_REGULATORY"/>
    <property type="match status" value="1"/>
</dbReference>
<name>A0AAN7WSD2_9SACH</name>
<gene>
    <name evidence="16" type="ORF">RI543_000994</name>
</gene>
<dbReference type="PANTHER" id="PTHR45339">
    <property type="entry name" value="HYBRID SIGNAL TRANSDUCTION HISTIDINE KINASE J"/>
    <property type="match status" value="1"/>
</dbReference>
<feature type="region of interest" description="Disordered" evidence="14">
    <location>
        <begin position="288"/>
        <end position="318"/>
    </location>
</feature>
<comment type="caution">
    <text evidence="16">The sequence shown here is derived from an EMBL/GenBank/DDBJ whole genome shotgun (WGS) entry which is preliminary data.</text>
</comment>
<dbReference type="Gene3D" id="3.40.50.2300">
    <property type="match status" value="1"/>
</dbReference>
<keyword evidence="13" id="KW-0175">Coiled coil</keyword>
<feature type="region of interest" description="Disordered" evidence="14">
    <location>
        <begin position="531"/>
        <end position="566"/>
    </location>
</feature>
<feature type="compositionally biased region" description="Low complexity" evidence="14">
    <location>
        <begin position="296"/>
        <end position="318"/>
    </location>
</feature>
<feature type="region of interest" description="Disordered" evidence="14">
    <location>
        <begin position="721"/>
        <end position="802"/>
    </location>
</feature>
<dbReference type="SMART" id="SM00448">
    <property type="entry name" value="REC"/>
    <property type="match status" value="1"/>
</dbReference>